<reference evidence="1 2" key="1">
    <citation type="journal article" date="2011" name="J. Bacteriol.">
        <title>Complete genome sequence of the animal pathogen Listeria ivanovii, which provides insights into host specificities and evolution of the genus Listeria.</title>
        <authorList>
            <person name="Buchrieser C."/>
            <person name="Rusniok C."/>
            <person name="Garrido P."/>
            <person name="Hain T."/>
            <person name="Scortti M."/>
            <person name="Lampidis R."/>
            <person name="Karst U."/>
            <person name="Chakraborty T."/>
            <person name="Cossart P."/>
            <person name="Kreft J."/>
            <person name="Vazquez-Boland J.A."/>
            <person name="Goebel W."/>
            <person name="Glaser P."/>
        </authorList>
    </citation>
    <scope>NUCLEOTIDE SEQUENCE [LARGE SCALE GENOMIC DNA]</scope>
    <source>
        <strain evidence="2">ATCC BAA-678 / PAM 55</strain>
    </source>
</reference>
<dbReference type="AlphaFoldDB" id="G2ZCE9"/>
<gene>
    <name evidence="1" type="ordered locus">LIV_0546</name>
</gene>
<dbReference type="KEGG" id="liv:LIV_0546"/>
<organism evidence="1 2">
    <name type="scientific">Listeria ivanovii (strain ATCC BAA-678 / PAM 55)</name>
    <dbReference type="NCBI Taxonomy" id="881621"/>
    <lineage>
        <taxon>Bacteria</taxon>
        <taxon>Bacillati</taxon>
        <taxon>Bacillota</taxon>
        <taxon>Bacilli</taxon>
        <taxon>Bacillales</taxon>
        <taxon>Listeriaceae</taxon>
        <taxon>Listeria</taxon>
    </lineage>
</organism>
<dbReference type="OrthoDB" id="2364666at2"/>
<evidence type="ECO:0000313" key="2">
    <source>
        <dbReference type="Proteomes" id="UP000001286"/>
    </source>
</evidence>
<dbReference type="Proteomes" id="UP000001286">
    <property type="component" value="Chromosome"/>
</dbReference>
<dbReference type="HOGENOM" id="CLU_2585470_0_0_9"/>
<sequence>MHPIEQFLAINHTTITEIEANTYLKKGTLNKLIKKNIRTSDISLRVLSQIANRLNTGADVVAEQLSDLEVANDLTYIIED</sequence>
<dbReference type="RefSeq" id="WP_014092058.1">
    <property type="nucleotide sequence ID" value="NC_016011.1"/>
</dbReference>
<protein>
    <submittedName>
        <fullName evidence="1">Uncharacterized protein</fullName>
    </submittedName>
</protein>
<proteinExistence type="predicted"/>
<evidence type="ECO:0000313" key="1">
    <source>
        <dbReference type="EMBL" id="CBW85023.1"/>
    </source>
</evidence>
<accession>G2ZCE9</accession>
<name>G2ZCE9_LISIP</name>
<dbReference type="EMBL" id="FR687253">
    <property type="protein sequence ID" value="CBW85023.1"/>
    <property type="molecule type" value="Genomic_DNA"/>
</dbReference>
<dbReference type="GeneID" id="57075534"/>